<feature type="region of interest" description="Disordered" evidence="1">
    <location>
        <begin position="251"/>
        <end position="276"/>
    </location>
</feature>
<dbReference type="AlphaFoldDB" id="A0A9P8W1S6"/>
<dbReference type="PANTHER" id="PTHR35391:SF7">
    <property type="entry name" value="C2H2-TYPE DOMAIN-CONTAINING PROTEIN"/>
    <property type="match status" value="1"/>
</dbReference>
<sequence length="430" mass="48043">MRISRALSLSVHSMTLHSHARYRTLSVDQPAATTLVAEQFQKLPSPGSTVSLSKTVALANREPLAFPPAPKTYARRKHERMKAQRQTGQNMEAQMDPDAISELEKQEVTCPYCFEALSSQAVFDETKWQAHVKNDLDPYVCLFSECDQPGELYSHGEEWLKHMHIHVWRWRCTSHNTTPFSSREEYINHLREVHKSRLGDMHLRVLAGRTAQTAGKLFETCPLCGHEPTDGRLIDHVVGHLRSLALKSLPSCEEVPDDSEDEYDSFGTSSPQSRSTIKDMELFGEGLEVIGDDLSGLSLENPKDPSSEKGPTLHSDARDIFYATEIDKPKDEPLVLQDDYSNAMDARINNPAESDAMDTQTSSPAKPDDMLAKSNALPIGQETSGSQTASPHVDLNADEEERDLLKRRHRKGEALFSAWLLPSITRQAGA</sequence>
<name>A0A9P8W1S6_9HYPO</name>
<reference evidence="2 3" key="1">
    <citation type="journal article" date="2021" name="Nat. Commun.">
        <title>Genetic determinants of endophytism in the Arabidopsis root mycobiome.</title>
        <authorList>
            <person name="Mesny F."/>
            <person name="Miyauchi S."/>
            <person name="Thiergart T."/>
            <person name="Pickel B."/>
            <person name="Atanasova L."/>
            <person name="Karlsson M."/>
            <person name="Huettel B."/>
            <person name="Barry K.W."/>
            <person name="Haridas S."/>
            <person name="Chen C."/>
            <person name="Bauer D."/>
            <person name="Andreopoulos W."/>
            <person name="Pangilinan J."/>
            <person name="LaButti K."/>
            <person name="Riley R."/>
            <person name="Lipzen A."/>
            <person name="Clum A."/>
            <person name="Drula E."/>
            <person name="Henrissat B."/>
            <person name="Kohler A."/>
            <person name="Grigoriev I.V."/>
            <person name="Martin F.M."/>
            <person name="Hacquard S."/>
        </authorList>
    </citation>
    <scope>NUCLEOTIDE SEQUENCE [LARGE SCALE GENOMIC DNA]</scope>
    <source>
        <strain evidence="2 3">MPI-CAGE-CH-0241</strain>
    </source>
</reference>
<dbReference type="EMBL" id="JAGPYM010000015">
    <property type="protein sequence ID" value="KAH6886853.1"/>
    <property type="molecule type" value="Genomic_DNA"/>
</dbReference>
<dbReference type="Proteomes" id="UP000777438">
    <property type="component" value="Unassembled WGS sequence"/>
</dbReference>
<comment type="caution">
    <text evidence="2">The sequence shown here is derived from an EMBL/GenBank/DDBJ whole genome shotgun (WGS) entry which is preliminary data.</text>
</comment>
<feature type="compositionally biased region" description="Polar residues" evidence="1">
    <location>
        <begin position="381"/>
        <end position="390"/>
    </location>
</feature>
<gene>
    <name evidence="2" type="ORF">B0T10DRAFT_461319</name>
</gene>
<organism evidence="2 3">
    <name type="scientific">Thelonectria olida</name>
    <dbReference type="NCBI Taxonomy" id="1576542"/>
    <lineage>
        <taxon>Eukaryota</taxon>
        <taxon>Fungi</taxon>
        <taxon>Dikarya</taxon>
        <taxon>Ascomycota</taxon>
        <taxon>Pezizomycotina</taxon>
        <taxon>Sordariomycetes</taxon>
        <taxon>Hypocreomycetidae</taxon>
        <taxon>Hypocreales</taxon>
        <taxon>Nectriaceae</taxon>
        <taxon>Thelonectria</taxon>
    </lineage>
</organism>
<feature type="compositionally biased region" description="Acidic residues" evidence="1">
    <location>
        <begin position="254"/>
        <end position="264"/>
    </location>
</feature>
<proteinExistence type="predicted"/>
<accession>A0A9P8W1S6</accession>
<dbReference type="PANTHER" id="PTHR35391">
    <property type="entry name" value="C2H2-TYPE DOMAIN-CONTAINING PROTEIN-RELATED"/>
    <property type="match status" value="1"/>
</dbReference>
<feature type="region of interest" description="Disordered" evidence="1">
    <location>
        <begin position="349"/>
        <end position="406"/>
    </location>
</feature>
<feature type="region of interest" description="Disordered" evidence="1">
    <location>
        <begin position="294"/>
        <end position="316"/>
    </location>
</feature>
<evidence type="ECO:0000313" key="3">
    <source>
        <dbReference type="Proteomes" id="UP000777438"/>
    </source>
</evidence>
<evidence type="ECO:0000313" key="2">
    <source>
        <dbReference type="EMBL" id="KAH6886853.1"/>
    </source>
</evidence>
<feature type="compositionally biased region" description="Polar residues" evidence="1">
    <location>
        <begin position="266"/>
        <end position="275"/>
    </location>
</feature>
<evidence type="ECO:0008006" key="4">
    <source>
        <dbReference type="Google" id="ProtNLM"/>
    </source>
</evidence>
<keyword evidence="3" id="KW-1185">Reference proteome</keyword>
<evidence type="ECO:0000256" key="1">
    <source>
        <dbReference type="SAM" id="MobiDB-lite"/>
    </source>
</evidence>
<protein>
    <recommendedName>
        <fullName evidence="4">C2H2-type domain-containing protein</fullName>
    </recommendedName>
</protein>
<dbReference type="OrthoDB" id="20872at2759"/>